<dbReference type="GO" id="GO:0000976">
    <property type="term" value="F:transcription cis-regulatory region binding"/>
    <property type="evidence" value="ECO:0007669"/>
    <property type="project" value="TreeGrafter"/>
</dbReference>
<accession>A0A2I0X1P6</accession>
<feature type="domain" description="C2H2-type" evidence="8">
    <location>
        <begin position="128"/>
        <end position="150"/>
    </location>
</feature>
<keyword evidence="10" id="KW-1185">Reference proteome</keyword>
<keyword evidence="1" id="KW-0479">Metal-binding</keyword>
<reference evidence="9 10" key="1">
    <citation type="journal article" date="2016" name="Sci. Rep.">
        <title>The Dendrobium catenatum Lindl. genome sequence provides insights into polysaccharide synthase, floral development and adaptive evolution.</title>
        <authorList>
            <person name="Zhang G.Q."/>
            <person name="Xu Q."/>
            <person name="Bian C."/>
            <person name="Tsai W.C."/>
            <person name="Yeh C.M."/>
            <person name="Liu K.W."/>
            <person name="Yoshida K."/>
            <person name="Zhang L.S."/>
            <person name="Chang S.B."/>
            <person name="Chen F."/>
            <person name="Shi Y."/>
            <person name="Su Y.Y."/>
            <person name="Zhang Y.Q."/>
            <person name="Chen L.J."/>
            <person name="Yin Y."/>
            <person name="Lin M."/>
            <person name="Huang H."/>
            <person name="Deng H."/>
            <person name="Wang Z.W."/>
            <person name="Zhu S.L."/>
            <person name="Zhao X."/>
            <person name="Deng C."/>
            <person name="Niu S.C."/>
            <person name="Huang J."/>
            <person name="Wang M."/>
            <person name="Liu G.H."/>
            <person name="Yang H.J."/>
            <person name="Xiao X.J."/>
            <person name="Hsiao Y.Y."/>
            <person name="Wu W.L."/>
            <person name="Chen Y.Y."/>
            <person name="Mitsuda N."/>
            <person name="Ohme-Takagi M."/>
            <person name="Luo Y.B."/>
            <person name="Van de Peer Y."/>
            <person name="Liu Z.J."/>
        </authorList>
    </citation>
    <scope>NUCLEOTIDE SEQUENCE [LARGE SCALE GENOMIC DNA]</scope>
    <source>
        <tissue evidence="9">The whole plant</tissue>
    </source>
</reference>
<dbReference type="OrthoDB" id="40579at2759"/>
<dbReference type="InterPro" id="IPR044653">
    <property type="entry name" value="AZF1/2/3-like"/>
</dbReference>
<dbReference type="InterPro" id="IPR036236">
    <property type="entry name" value="Znf_C2H2_sf"/>
</dbReference>
<sequence length="233" mass="25102">MAIEAPQTAPAGHTISDESRFPMEGWIKRKRSNRQSRVLDRSQSEEEYLALCLLTLARDRSYTFSQIPSPNLDYKCSVCGKAFSSYQALGGHKTSHRKPVPVHSGDNHLFAGSPAVSSLSSDGDHKGHQCLICLKTFATGQALGGHKRCHYDGTIGSAAGAGSAAAASSETGSAGTRGFDLNLPPVMEFGFEIGRRYWGLEEEEEEVQSPLPSKRPRLPITAEVSPAPLIGFV</sequence>
<dbReference type="SUPFAM" id="SSF57667">
    <property type="entry name" value="beta-beta-alpha zinc fingers"/>
    <property type="match status" value="1"/>
</dbReference>
<name>A0A2I0X1P6_9ASPA</name>
<dbReference type="PROSITE" id="PS00028">
    <property type="entry name" value="ZINC_FINGER_C2H2_1"/>
    <property type="match status" value="2"/>
</dbReference>
<dbReference type="SMART" id="SM00355">
    <property type="entry name" value="ZnF_C2H2"/>
    <property type="match status" value="2"/>
</dbReference>
<dbReference type="PROSITE" id="PS50157">
    <property type="entry name" value="ZINC_FINGER_C2H2_2"/>
    <property type="match status" value="2"/>
</dbReference>
<keyword evidence="4" id="KW-0862">Zinc</keyword>
<keyword evidence="6" id="KW-0804">Transcription</keyword>
<keyword evidence="5" id="KW-0805">Transcription regulation</keyword>
<keyword evidence="2" id="KW-0677">Repeat</keyword>
<dbReference type="AlphaFoldDB" id="A0A2I0X1P6"/>
<feature type="domain" description="C2H2-type" evidence="8">
    <location>
        <begin position="74"/>
        <end position="101"/>
    </location>
</feature>
<dbReference type="GO" id="GO:0005634">
    <property type="term" value="C:nucleus"/>
    <property type="evidence" value="ECO:0007669"/>
    <property type="project" value="TreeGrafter"/>
</dbReference>
<dbReference type="STRING" id="906689.A0A2I0X1P6"/>
<evidence type="ECO:0000256" key="1">
    <source>
        <dbReference type="ARBA" id="ARBA00022723"/>
    </source>
</evidence>
<evidence type="ECO:0000256" key="7">
    <source>
        <dbReference type="PROSITE-ProRule" id="PRU00042"/>
    </source>
</evidence>
<keyword evidence="3 7" id="KW-0863">Zinc-finger</keyword>
<dbReference type="Gene3D" id="3.30.160.60">
    <property type="entry name" value="Classic Zinc Finger"/>
    <property type="match status" value="1"/>
</dbReference>
<evidence type="ECO:0000259" key="8">
    <source>
        <dbReference type="PROSITE" id="PS50157"/>
    </source>
</evidence>
<evidence type="ECO:0000313" key="9">
    <source>
        <dbReference type="EMBL" id="PKU81832.1"/>
    </source>
</evidence>
<dbReference type="GO" id="GO:0008270">
    <property type="term" value="F:zinc ion binding"/>
    <property type="evidence" value="ECO:0007669"/>
    <property type="project" value="UniProtKB-KW"/>
</dbReference>
<evidence type="ECO:0000256" key="6">
    <source>
        <dbReference type="ARBA" id="ARBA00023163"/>
    </source>
</evidence>
<dbReference type="InterPro" id="IPR013087">
    <property type="entry name" value="Znf_C2H2_type"/>
</dbReference>
<proteinExistence type="predicted"/>
<evidence type="ECO:0000256" key="2">
    <source>
        <dbReference type="ARBA" id="ARBA00022737"/>
    </source>
</evidence>
<evidence type="ECO:0000256" key="3">
    <source>
        <dbReference type="ARBA" id="ARBA00022771"/>
    </source>
</evidence>
<reference evidence="9 10" key="2">
    <citation type="journal article" date="2017" name="Nature">
        <title>The Apostasia genome and the evolution of orchids.</title>
        <authorList>
            <person name="Zhang G.Q."/>
            <person name="Liu K.W."/>
            <person name="Li Z."/>
            <person name="Lohaus R."/>
            <person name="Hsiao Y.Y."/>
            <person name="Niu S.C."/>
            <person name="Wang J.Y."/>
            <person name="Lin Y.C."/>
            <person name="Xu Q."/>
            <person name="Chen L.J."/>
            <person name="Yoshida K."/>
            <person name="Fujiwara S."/>
            <person name="Wang Z.W."/>
            <person name="Zhang Y.Q."/>
            <person name="Mitsuda N."/>
            <person name="Wang M."/>
            <person name="Liu G.H."/>
            <person name="Pecoraro L."/>
            <person name="Huang H.X."/>
            <person name="Xiao X.J."/>
            <person name="Lin M."/>
            <person name="Wu X.Y."/>
            <person name="Wu W.L."/>
            <person name="Chen Y.Y."/>
            <person name="Chang S.B."/>
            <person name="Sakamoto S."/>
            <person name="Ohme-Takagi M."/>
            <person name="Yagi M."/>
            <person name="Zeng S.J."/>
            <person name="Shen C.Y."/>
            <person name="Yeh C.M."/>
            <person name="Luo Y.B."/>
            <person name="Tsai W.C."/>
            <person name="Van de Peer Y."/>
            <person name="Liu Z.J."/>
        </authorList>
    </citation>
    <scope>NUCLEOTIDE SEQUENCE [LARGE SCALE GENOMIC DNA]</scope>
    <source>
        <tissue evidence="9">The whole plant</tissue>
    </source>
</reference>
<evidence type="ECO:0000256" key="5">
    <source>
        <dbReference type="ARBA" id="ARBA00023015"/>
    </source>
</evidence>
<gene>
    <name evidence="9" type="primary">ZAT10</name>
    <name evidence="9" type="ORF">MA16_Dca003848</name>
</gene>
<evidence type="ECO:0000313" key="10">
    <source>
        <dbReference type="Proteomes" id="UP000233837"/>
    </source>
</evidence>
<dbReference type="Proteomes" id="UP000233837">
    <property type="component" value="Unassembled WGS sequence"/>
</dbReference>
<dbReference type="GO" id="GO:0003700">
    <property type="term" value="F:DNA-binding transcription factor activity"/>
    <property type="evidence" value="ECO:0007669"/>
    <property type="project" value="InterPro"/>
</dbReference>
<dbReference type="EMBL" id="KZ502211">
    <property type="protein sequence ID" value="PKU81832.1"/>
    <property type="molecule type" value="Genomic_DNA"/>
</dbReference>
<evidence type="ECO:0000256" key="4">
    <source>
        <dbReference type="ARBA" id="ARBA00022833"/>
    </source>
</evidence>
<dbReference type="PANTHER" id="PTHR45988">
    <property type="entry name" value="C2H2 TYPE ZINC FINGER TRANSCRIPTION FACTOR FAMILY-RELATED"/>
    <property type="match status" value="1"/>
</dbReference>
<dbReference type="PANTHER" id="PTHR45988:SF1">
    <property type="entry name" value="ZINC FINGER PROTEIN AZF2"/>
    <property type="match status" value="1"/>
</dbReference>
<organism evidence="9 10">
    <name type="scientific">Dendrobium catenatum</name>
    <dbReference type="NCBI Taxonomy" id="906689"/>
    <lineage>
        <taxon>Eukaryota</taxon>
        <taxon>Viridiplantae</taxon>
        <taxon>Streptophyta</taxon>
        <taxon>Embryophyta</taxon>
        <taxon>Tracheophyta</taxon>
        <taxon>Spermatophyta</taxon>
        <taxon>Magnoliopsida</taxon>
        <taxon>Liliopsida</taxon>
        <taxon>Asparagales</taxon>
        <taxon>Orchidaceae</taxon>
        <taxon>Epidendroideae</taxon>
        <taxon>Malaxideae</taxon>
        <taxon>Dendrobiinae</taxon>
        <taxon>Dendrobium</taxon>
    </lineage>
</organism>
<dbReference type="Pfam" id="PF13912">
    <property type="entry name" value="zf-C2H2_6"/>
    <property type="match status" value="2"/>
</dbReference>
<protein>
    <submittedName>
        <fullName evidence="9">Zinc finger protein ZAT10</fullName>
    </submittedName>
</protein>